<keyword evidence="3 5" id="KW-0479">Metal-binding</keyword>
<feature type="binding site" evidence="5">
    <location>
        <position position="5"/>
    </location>
    <ligand>
        <name>Mg(2+)</name>
        <dbReference type="ChEBI" id="CHEBI:18420"/>
    </ligand>
</feature>
<dbReference type="STRING" id="340177.Cag_1077"/>
<dbReference type="AlphaFoldDB" id="Q3ARN6"/>
<gene>
    <name evidence="5" type="primary">vapC</name>
    <name evidence="7" type="ordered locus">Cag_1077</name>
</gene>
<organism evidence="7">
    <name type="scientific">Chlorobium chlorochromatii (strain CaD3)</name>
    <dbReference type="NCBI Taxonomy" id="340177"/>
    <lineage>
        <taxon>Bacteria</taxon>
        <taxon>Pseudomonadati</taxon>
        <taxon>Chlorobiota</taxon>
        <taxon>Chlorobiia</taxon>
        <taxon>Chlorobiales</taxon>
        <taxon>Chlorobiaceae</taxon>
        <taxon>Chlorobium/Pelodictyon group</taxon>
        <taxon>Chlorobium</taxon>
    </lineage>
</organism>
<name>Q3ARN6_CHLCH</name>
<reference evidence="7" key="1">
    <citation type="submission" date="2005-08" db="EMBL/GenBank/DDBJ databases">
        <title>Complete sequence of Chlorobium chlorochromatii CaD3.</title>
        <authorList>
            <person name="Copeland A."/>
            <person name="Lucas S."/>
            <person name="Lapidus A."/>
            <person name="Barry K."/>
            <person name="Detter J.C."/>
            <person name="Glavina T."/>
            <person name="Hammon N."/>
            <person name="Israni S."/>
            <person name="Pitluck S."/>
            <person name="Bryant D."/>
            <person name="Schmutz J."/>
            <person name="Larimer F."/>
            <person name="Land M."/>
            <person name="Kyrpides N."/>
            <person name="Ivanova N."/>
            <person name="Richardson P."/>
        </authorList>
    </citation>
    <scope>NUCLEOTIDE SEQUENCE [LARGE SCALE GENOMIC DNA]</scope>
    <source>
        <strain evidence="7">CaD3</strain>
    </source>
</reference>
<evidence type="ECO:0000313" key="7">
    <source>
        <dbReference type="EMBL" id="ABB28339.1"/>
    </source>
</evidence>
<evidence type="ECO:0000256" key="4">
    <source>
        <dbReference type="ARBA" id="ARBA00022801"/>
    </source>
</evidence>
<dbReference type="EMBL" id="CP000108">
    <property type="protein sequence ID" value="ABB28339.1"/>
    <property type="molecule type" value="Genomic_DNA"/>
</dbReference>
<dbReference type="OrthoDB" id="9789052at2"/>
<keyword evidence="4 5" id="KW-0378">Hydrolase</keyword>
<comment type="cofactor">
    <cofactor evidence="5">
        <name>Mg(2+)</name>
        <dbReference type="ChEBI" id="CHEBI:18420"/>
    </cofactor>
</comment>
<keyword evidence="5" id="KW-0800">Toxin</keyword>
<dbReference type="Gene3D" id="3.40.50.1010">
    <property type="entry name" value="5'-nuclease"/>
    <property type="match status" value="1"/>
</dbReference>
<dbReference type="EC" id="3.1.-.-" evidence="5"/>
<dbReference type="InterPro" id="IPR002716">
    <property type="entry name" value="PIN_dom"/>
</dbReference>
<dbReference type="CDD" id="cd18683">
    <property type="entry name" value="PIN_VapC-like"/>
    <property type="match status" value="1"/>
</dbReference>
<dbReference type="GO" id="GO:0090729">
    <property type="term" value="F:toxin activity"/>
    <property type="evidence" value="ECO:0007669"/>
    <property type="project" value="UniProtKB-KW"/>
</dbReference>
<evidence type="ECO:0000256" key="5">
    <source>
        <dbReference type="HAMAP-Rule" id="MF_00265"/>
    </source>
</evidence>
<dbReference type="HAMAP" id="MF_00265">
    <property type="entry name" value="VapC_Nob1"/>
    <property type="match status" value="1"/>
</dbReference>
<dbReference type="GO" id="GO:0000287">
    <property type="term" value="F:magnesium ion binding"/>
    <property type="evidence" value="ECO:0007669"/>
    <property type="project" value="UniProtKB-UniRule"/>
</dbReference>
<dbReference type="GO" id="GO:0016787">
    <property type="term" value="F:hydrolase activity"/>
    <property type="evidence" value="ECO:0007669"/>
    <property type="project" value="UniProtKB-KW"/>
</dbReference>
<keyword evidence="5" id="KW-0460">Magnesium</keyword>
<proteinExistence type="inferred from homology"/>
<evidence type="ECO:0000256" key="1">
    <source>
        <dbReference type="ARBA" id="ARBA00022649"/>
    </source>
</evidence>
<protein>
    <recommendedName>
        <fullName evidence="5">Ribonuclease VapC</fullName>
        <shortName evidence="5">RNase VapC</shortName>
        <ecNumber evidence="5">3.1.-.-</ecNumber>
    </recommendedName>
    <alternativeName>
        <fullName evidence="5">Toxin VapC</fullName>
    </alternativeName>
</protein>
<dbReference type="Pfam" id="PF01850">
    <property type="entry name" value="PIN"/>
    <property type="match status" value="1"/>
</dbReference>
<comment type="similarity">
    <text evidence="5">Belongs to the PINc/VapC protein family.</text>
</comment>
<evidence type="ECO:0000256" key="2">
    <source>
        <dbReference type="ARBA" id="ARBA00022722"/>
    </source>
</evidence>
<dbReference type="InterPro" id="IPR022907">
    <property type="entry name" value="VapC_family"/>
</dbReference>
<feature type="domain" description="PIN" evidence="6">
    <location>
        <begin position="4"/>
        <end position="123"/>
    </location>
</feature>
<keyword evidence="2 5" id="KW-0540">Nuclease</keyword>
<comment type="function">
    <text evidence="5">Toxic component of a toxin-antitoxin (TA) system. An RNase.</text>
</comment>
<dbReference type="InterPro" id="IPR029060">
    <property type="entry name" value="PIN-like_dom_sf"/>
</dbReference>
<evidence type="ECO:0000259" key="6">
    <source>
        <dbReference type="Pfam" id="PF01850"/>
    </source>
</evidence>
<accession>Q3ARN6</accession>
<dbReference type="eggNOG" id="COG5611">
    <property type="taxonomic scope" value="Bacteria"/>
</dbReference>
<dbReference type="HOGENOM" id="CLU_121449_0_1_10"/>
<evidence type="ECO:0000256" key="3">
    <source>
        <dbReference type="ARBA" id="ARBA00022723"/>
    </source>
</evidence>
<dbReference type="KEGG" id="cch:Cag_1077"/>
<dbReference type="SUPFAM" id="SSF88723">
    <property type="entry name" value="PIN domain-like"/>
    <property type="match status" value="1"/>
</dbReference>
<keyword evidence="1 5" id="KW-1277">Toxin-antitoxin system</keyword>
<feature type="binding site" evidence="5">
    <location>
        <position position="100"/>
    </location>
    <ligand>
        <name>Mg(2+)</name>
        <dbReference type="ChEBI" id="CHEBI:18420"/>
    </ligand>
</feature>
<dbReference type="GO" id="GO:0004540">
    <property type="term" value="F:RNA nuclease activity"/>
    <property type="evidence" value="ECO:0007669"/>
    <property type="project" value="InterPro"/>
</dbReference>
<sequence length="133" mass="15051">MKALDTNILVRFLVRDNQEQAERVYRLFKAAEADKTLFFISIPVLLELIWVLDSVYGIARYDILNAIEELLLLPILSFDGQPAVRSFIAEARNNNLDLSDLLIACDAALSGCEQMLTFDKKAAKSELFILLEI</sequence>